<evidence type="ECO:0000313" key="4">
    <source>
        <dbReference type="Proteomes" id="UP000704176"/>
    </source>
</evidence>
<keyword evidence="2" id="KW-1133">Transmembrane helix</keyword>
<gene>
    <name evidence="3" type="ORF">K9B37_22015</name>
</gene>
<protein>
    <submittedName>
        <fullName evidence="3">Uncharacterized protein</fullName>
    </submittedName>
</protein>
<keyword evidence="2" id="KW-0812">Transmembrane</keyword>
<keyword evidence="4" id="KW-1185">Reference proteome</keyword>
<accession>A0ABS7VVP3</accession>
<name>A0ABS7VVP3_9HYPH</name>
<dbReference type="EMBL" id="JAIRBM010000024">
    <property type="protein sequence ID" value="MBZ6078938.1"/>
    <property type="molecule type" value="Genomic_DNA"/>
</dbReference>
<comment type="caution">
    <text evidence="3">The sequence shown here is derived from an EMBL/GenBank/DDBJ whole genome shotgun (WGS) entry which is preliminary data.</text>
</comment>
<dbReference type="Proteomes" id="UP000704176">
    <property type="component" value="Unassembled WGS sequence"/>
</dbReference>
<feature type="transmembrane region" description="Helical" evidence="2">
    <location>
        <begin position="43"/>
        <end position="65"/>
    </location>
</feature>
<reference evidence="3 4" key="1">
    <citation type="submission" date="2021-09" db="EMBL/GenBank/DDBJ databases">
        <title>The complete genome sequence of a new microorganism.</title>
        <authorList>
            <person name="Zi Z."/>
        </authorList>
    </citation>
    <scope>NUCLEOTIDE SEQUENCE [LARGE SCALE GENOMIC DNA]</scope>
    <source>
        <strain evidence="3 4">WGZ8</strain>
    </source>
</reference>
<evidence type="ECO:0000313" key="3">
    <source>
        <dbReference type="EMBL" id="MBZ6078938.1"/>
    </source>
</evidence>
<organism evidence="3 4">
    <name type="scientific">Microvirga puerhi</name>
    <dbReference type="NCBI Taxonomy" id="2876078"/>
    <lineage>
        <taxon>Bacteria</taxon>
        <taxon>Pseudomonadati</taxon>
        <taxon>Pseudomonadota</taxon>
        <taxon>Alphaproteobacteria</taxon>
        <taxon>Hyphomicrobiales</taxon>
        <taxon>Methylobacteriaceae</taxon>
        <taxon>Microvirga</taxon>
    </lineage>
</organism>
<keyword evidence="2" id="KW-0472">Membrane</keyword>
<proteinExistence type="predicted"/>
<dbReference type="RefSeq" id="WP_224315690.1">
    <property type="nucleotide sequence ID" value="NZ_JAIRBM010000024.1"/>
</dbReference>
<evidence type="ECO:0000256" key="2">
    <source>
        <dbReference type="SAM" id="Phobius"/>
    </source>
</evidence>
<sequence length="99" mass="10921">MSGAFSRAFAQGRASPPINASQVPVNRRTPYHYEVRFAAQTRIIWMLSAALTFSLLAFGVVFIAADRTRRFDITPYVADGSVFGCQPIVVRTVEPEGLL</sequence>
<evidence type="ECO:0000256" key="1">
    <source>
        <dbReference type="SAM" id="MobiDB-lite"/>
    </source>
</evidence>
<feature type="region of interest" description="Disordered" evidence="1">
    <location>
        <begin position="1"/>
        <end position="23"/>
    </location>
</feature>